<evidence type="ECO:0008006" key="3">
    <source>
        <dbReference type="Google" id="ProtNLM"/>
    </source>
</evidence>
<name>A0ABP6Z544_9ACTN</name>
<keyword evidence="2" id="KW-1185">Reference proteome</keyword>
<dbReference type="RefSeq" id="WP_346186803.1">
    <property type="nucleotide sequence ID" value="NZ_BAABCE010000044.1"/>
</dbReference>
<proteinExistence type="predicted"/>
<protein>
    <recommendedName>
        <fullName evidence="3">Secreted protein</fullName>
    </recommendedName>
</protein>
<accession>A0ABP6Z544</accession>
<dbReference type="Proteomes" id="UP001500707">
    <property type="component" value="Unassembled WGS sequence"/>
</dbReference>
<gene>
    <name evidence="1" type="ORF">GCM10022295_91950</name>
</gene>
<sequence length="140" mass="14358">MQDVGFLLLPVEVRVAVVGGLGPGAAEGLILGQAVPQGRWPHEWDRFGAVLGFGAADGKDDSCLLLPVKALLKVIDGGQLGCDAADPLRMLTGPLSFGEPAATLAGLFDPLALGARHCAVWSGVGPAELEVSPLWPPSGR</sequence>
<comment type="caution">
    <text evidence="1">The sequence shown here is derived from an EMBL/GenBank/DDBJ whole genome shotgun (WGS) entry which is preliminary data.</text>
</comment>
<evidence type="ECO:0000313" key="2">
    <source>
        <dbReference type="Proteomes" id="UP001500707"/>
    </source>
</evidence>
<evidence type="ECO:0000313" key="1">
    <source>
        <dbReference type="EMBL" id="GAA3596783.1"/>
    </source>
</evidence>
<organism evidence="1 2">
    <name type="scientific">Streptomyces osmaniensis</name>
    <dbReference type="NCBI Taxonomy" id="593134"/>
    <lineage>
        <taxon>Bacteria</taxon>
        <taxon>Bacillati</taxon>
        <taxon>Actinomycetota</taxon>
        <taxon>Actinomycetes</taxon>
        <taxon>Kitasatosporales</taxon>
        <taxon>Streptomycetaceae</taxon>
        <taxon>Streptomyces</taxon>
    </lineage>
</organism>
<reference evidence="2" key="1">
    <citation type="journal article" date="2019" name="Int. J. Syst. Evol. Microbiol.">
        <title>The Global Catalogue of Microorganisms (GCM) 10K type strain sequencing project: providing services to taxonomists for standard genome sequencing and annotation.</title>
        <authorList>
            <consortium name="The Broad Institute Genomics Platform"/>
            <consortium name="The Broad Institute Genome Sequencing Center for Infectious Disease"/>
            <person name="Wu L."/>
            <person name="Ma J."/>
        </authorList>
    </citation>
    <scope>NUCLEOTIDE SEQUENCE [LARGE SCALE GENOMIC DNA]</scope>
    <source>
        <strain evidence="2">JCM 17656</strain>
    </source>
</reference>
<dbReference type="EMBL" id="BAABCE010000044">
    <property type="protein sequence ID" value="GAA3596783.1"/>
    <property type="molecule type" value="Genomic_DNA"/>
</dbReference>